<dbReference type="Proteomes" id="UP000292282">
    <property type="component" value="Unassembled WGS sequence"/>
</dbReference>
<dbReference type="AlphaFoldDB" id="A0A4Q9LPZ6"/>
<dbReference type="VEuPathDB" id="MicrosporidiaDB:CWI38_1698p0030"/>
<keyword evidence="2" id="KW-1185">Reference proteome</keyword>
<evidence type="ECO:0000313" key="1">
    <source>
        <dbReference type="EMBL" id="TBU10529.1"/>
    </source>
</evidence>
<organism evidence="1 2">
    <name type="scientific">Hamiltosporidium tvaerminnensis</name>
    <dbReference type="NCBI Taxonomy" id="1176355"/>
    <lineage>
        <taxon>Eukaryota</taxon>
        <taxon>Fungi</taxon>
        <taxon>Fungi incertae sedis</taxon>
        <taxon>Microsporidia</taxon>
        <taxon>Dubosqiidae</taxon>
        <taxon>Hamiltosporidium</taxon>
    </lineage>
</organism>
<comment type="caution">
    <text evidence="1">The sequence shown here is derived from an EMBL/GenBank/DDBJ whole genome shotgun (WGS) entry which is preliminary data.</text>
</comment>
<reference evidence="1 2" key="1">
    <citation type="submission" date="2017-12" db="EMBL/GenBank/DDBJ databases">
        <authorList>
            <person name="Pombert J.-F."/>
            <person name="Haag K.L."/>
            <person name="Ebert D."/>
        </authorList>
    </citation>
    <scope>NUCLEOTIDE SEQUENCE [LARGE SCALE GENOMIC DNA]</scope>
    <source>
        <strain evidence="1">IL-G-3</strain>
    </source>
</reference>
<gene>
    <name evidence="1" type="ORF">CWI38_1698p0030</name>
</gene>
<dbReference type="EMBL" id="PITK01001698">
    <property type="protein sequence ID" value="TBU10529.1"/>
    <property type="molecule type" value="Genomic_DNA"/>
</dbReference>
<sequence length="56" mass="6274">MTVETTLLIDEEDLQSWERASLSVIEGEDGVNTENTKNVLLLILDDLINVNEESVL</sequence>
<protein>
    <submittedName>
        <fullName evidence="1">Uncharacterized protein</fullName>
    </submittedName>
</protein>
<evidence type="ECO:0000313" key="2">
    <source>
        <dbReference type="Proteomes" id="UP000292282"/>
    </source>
</evidence>
<name>A0A4Q9LPZ6_9MICR</name>
<accession>A0A4Q9LPZ6</accession>
<proteinExistence type="predicted"/>